<sequence length="293" mass="34725">MVVIAKILAFIAVLYLIKELLYPVYKPVSKKQKKKARRYQKTKESNKLKSKMKNYKKRIAEKYIKNLLSSGEKVRYKKIIDRLDLPIKPEEIRAEQIFYSFVALLLTLLMLSANPLLGSITGIFIVLGWLYPVTELEKIIEEKNKNISIDFPSFYSMVYYQYSKSINIFLPDVIKDYIPNAAPDMAEELGVMLDNMDYGEEYALKQLKKRIPIHFIIKFCDIMETRLKGYDNVSQMSYLKNEMDQYRIRALEEELEKRERKNTRLQLVLIVVLIIYIIFYYLFTILEALKLFQ</sequence>
<dbReference type="RefSeq" id="WP_132283084.1">
    <property type="nucleotide sequence ID" value="NZ_SMGQ01000015.1"/>
</dbReference>
<evidence type="ECO:0000256" key="2">
    <source>
        <dbReference type="SAM" id="Phobius"/>
    </source>
</evidence>
<proteinExistence type="predicted"/>
<keyword evidence="4" id="KW-1185">Reference proteome</keyword>
<evidence type="ECO:0008006" key="5">
    <source>
        <dbReference type="Google" id="ProtNLM"/>
    </source>
</evidence>
<organism evidence="3 4">
    <name type="scientific">Natranaerovirga hydrolytica</name>
    <dbReference type="NCBI Taxonomy" id="680378"/>
    <lineage>
        <taxon>Bacteria</taxon>
        <taxon>Bacillati</taxon>
        <taxon>Bacillota</taxon>
        <taxon>Clostridia</taxon>
        <taxon>Lachnospirales</taxon>
        <taxon>Natranaerovirgaceae</taxon>
        <taxon>Natranaerovirga</taxon>
    </lineage>
</organism>
<keyword evidence="2" id="KW-1133">Transmembrane helix</keyword>
<evidence type="ECO:0000256" key="1">
    <source>
        <dbReference type="SAM" id="Coils"/>
    </source>
</evidence>
<evidence type="ECO:0000313" key="3">
    <source>
        <dbReference type="EMBL" id="TCK90644.1"/>
    </source>
</evidence>
<dbReference type="EMBL" id="SMGQ01000015">
    <property type="protein sequence ID" value="TCK90644.1"/>
    <property type="molecule type" value="Genomic_DNA"/>
</dbReference>
<evidence type="ECO:0000313" key="4">
    <source>
        <dbReference type="Proteomes" id="UP000294545"/>
    </source>
</evidence>
<gene>
    <name evidence="3" type="ORF">EDC19_2413</name>
</gene>
<feature type="transmembrane region" description="Helical" evidence="2">
    <location>
        <begin position="265"/>
        <end position="283"/>
    </location>
</feature>
<feature type="transmembrane region" description="Helical" evidence="2">
    <location>
        <begin position="6"/>
        <end position="25"/>
    </location>
</feature>
<name>A0A4R1MHN3_9FIRM</name>
<comment type="caution">
    <text evidence="3">The sequence shown here is derived from an EMBL/GenBank/DDBJ whole genome shotgun (WGS) entry which is preliminary data.</text>
</comment>
<accession>A0A4R1MHN3</accession>
<protein>
    <recommendedName>
        <fullName evidence="5">Flp pilus assembly protein TadB</fullName>
    </recommendedName>
</protein>
<keyword evidence="2" id="KW-0472">Membrane</keyword>
<feature type="coiled-coil region" evidence="1">
    <location>
        <begin position="241"/>
        <end position="268"/>
    </location>
</feature>
<dbReference type="Proteomes" id="UP000294545">
    <property type="component" value="Unassembled WGS sequence"/>
</dbReference>
<reference evidence="3 4" key="1">
    <citation type="submission" date="2019-03" db="EMBL/GenBank/DDBJ databases">
        <title>Genomic Encyclopedia of Type Strains, Phase IV (KMG-IV): sequencing the most valuable type-strain genomes for metagenomic binning, comparative biology and taxonomic classification.</title>
        <authorList>
            <person name="Goeker M."/>
        </authorList>
    </citation>
    <scope>NUCLEOTIDE SEQUENCE [LARGE SCALE GENOMIC DNA]</scope>
    <source>
        <strain evidence="3 4">DSM 24176</strain>
    </source>
</reference>
<feature type="transmembrane region" description="Helical" evidence="2">
    <location>
        <begin position="119"/>
        <end position="136"/>
    </location>
</feature>
<keyword evidence="1" id="KW-0175">Coiled coil</keyword>
<dbReference type="OrthoDB" id="2663560at2"/>
<keyword evidence="2" id="KW-0812">Transmembrane</keyword>
<dbReference type="AlphaFoldDB" id="A0A4R1MHN3"/>